<feature type="domain" description="SH3" evidence="5">
    <location>
        <begin position="365"/>
        <end position="428"/>
    </location>
</feature>
<dbReference type="InterPro" id="IPR036028">
    <property type="entry name" value="SH3-like_dom_sf"/>
</dbReference>
<feature type="compositionally biased region" description="Polar residues" evidence="3">
    <location>
        <begin position="20"/>
        <end position="46"/>
    </location>
</feature>
<dbReference type="Pfam" id="PF14604">
    <property type="entry name" value="SH3_9"/>
    <property type="match status" value="1"/>
</dbReference>
<evidence type="ECO:0000259" key="5">
    <source>
        <dbReference type="PROSITE" id="PS50002"/>
    </source>
</evidence>
<keyword evidence="4" id="KW-0812">Transmembrane</keyword>
<evidence type="ECO:0000313" key="6">
    <source>
        <dbReference type="EMBL" id="KAG5171836.1"/>
    </source>
</evidence>
<dbReference type="Gene3D" id="2.30.30.40">
    <property type="entry name" value="SH3 Domains"/>
    <property type="match status" value="1"/>
</dbReference>
<name>A0A8H7Y1L6_PSICU</name>
<dbReference type="PROSITE" id="PS50002">
    <property type="entry name" value="SH3"/>
    <property type="match status" value="1"/>
</dbReference>
<feature type="compositionally biased region" description="Low complexity" evidence="3">
    <location>
        <begin position="319"/>
        <end position="361"/>
    </location>
</feature>
<dbReference type="OrthoDB" id="5340910at2759"/>
<feature type="region of interest" description="Disordered" evidence="3">
    <location>
        <begin position="233"/>
        <end position="364"/>
    </location>
</feature>
<dbReference type="SMART" id="SM00326">
    <property type="entry name" value="SH3"/>
    <property type="match status" value="1"/>
</dbReference>
<feature type="compositionally biased region" description="Low complexity" evidence="3">
    <location>
        <begin position="125"/>
        <end position="143"/>
    </location>
</feature>
<evidence type="ECO:0000256" key="1">
    <source>
        <dbReference type="ARBA" id="ARBA00022443"/>
    </source>
</evidence>
<dbReference type="SUPFAM" id="SSF50044">
    <property type="entry name" value="SH3-domain"/>
    <property type="match status" value="1"/>
</dbReference>
<protein>
    <recommendedName>
        <fullName evidence="5">SH3 domain-containing protein</fullName>
    </recommendedName>
</protein>
<evidence type="ECO:0000256" key="3">
    <source>
        <dbReference type="SAM" id="MobiDB-lite"/>
    </source>
</evidence>
<proteinExistence type="predicted"/>
<organism evidence="6">
    <name type="scientific">Psilocybe cubensis</name>
    <name type="common">Psychedelic mushroom</name>
    <name type="synonym">Stropharia cubensis</name>
    <dbReference type="NCBI Taxonomy" id="181762"/>
    <lineage>
        <taxon>Eukaryota</taxon>
        <taxon>Fungi</taxon>
        <taxon>Dikarya</taxon>
        <taxon>Basidiomycota</taxon>
        <taxon>Agaricomycotina</taxon>
        <taxon>Agaricomycetes</taxon>
        <taxon>Agaricomycetidae</taxon>
        <taxon>Agaricales</taxon>
        <taxon>Agaricineae</taxon>
        <taxon>Strophariaceae</taxon>
        <taxon>Psilocybe</taxon>
    </lineage>
</organism>
<feature type="region of interest" description="Disordered" evidence="3">
    <location>
        <begin position="103"/>
        <end position="174"/>
    </location>
</feature>
<evidence type="ECO:0000256" key="2">
    <source>
        <dbReference type="PROSITE-ProRule" id="PRU00192"/>
    </source>
</evidence>
<feature type="transmembrane region" description="Helical" evidence="4">
    <location>
        <begin position="53"/>
        <end position="75"/>
    </location>
</feature>
<keyword evidence="1 2" id="KW-0728">SH3 domain</keyword>
<dbReference type="AlphaFoldDB" id="A0A8H7Y1L6"/>
<feature type="compositionally biased region" description="Low complexity" evidence="3">
    <location>
        <begin position="256"/>
        <end position="275"/>
    </location>
</feature>
<feature type="region of interest" description="Disordered" evidence="3">
    <location>
        <begin position="17"/>
        <end position="46"/>
    </location>
</feature>
<gene>
    <name evidence="6" type="ORF">JR316_003925</name>
</gene>
<keyword evidence="4" id="KW-1133">Transmembrane helix</keyword>
<sequence>MIGSNYHAKRMVKVHVARAPQNTYSPSTASTTVQEASGPTHSSVSVSLPTSTATLAGVISFLGVALIIVVGIYLYRRHKNRSVWKRKTPAVEFDPNAFTVEKKGMQQQQRTESPMIPVRSHTYQASVASKDSDDSSTTSESGAGWRPQASPVTTTTTATTPKFRVTNENRGSAPALPKILTDKKRPSRAKAWTDSLALSLDDSLVRSPPPSYDLANSAGPEFLIPVPTMMPVEKGRRAAPTPPTPPAHSSRKSIMSAVAKASSSKPSTPVTPLSSASSMYVQTLTVPVKKDDDAPPSVSSPARSESFAPKDLMMPSPPSSATTSKTKNNSPPSANPFASSEDSYYSGNTSTTSSSSSNSNSIKHKTPRMMHVIAHYTPTLSDELRVHVGDTVKVLEEYKDGWCFAQYVGKADAPKGVVPLICLEERLRMVPVAHSRSPNGSLSSLSSWRH</sequence>
<comment type="caution">
    <text evidence="6">The sequence shown here is derived from an EMBL/GenBank/DDBJ whole genome shotgun (WGS) entry which is preliminary data.</text>
</comment>
<dbReference type="EMBL" id="JAFIQS010000003">
    <property type="protein sequence ID" value="KAG5171836.1"/>
    <property type="molecule type" value="Genomic_DNA"/>
</dbReference>
<feature type="compositionally biased region" description="Polar residues" evidence="3">
    <location>
        <begin position="276"/>
        <end position="285"/>
    </location>
</feature>
<accession>A0A8H7Y1L6</accession>
<reference evidence="6" key="1">
    <citation type="submission" date="2021-02" db="EMBL/GenBank/DDBJ databases">
        <title>Psilocybe cubensis genome.</title>
        <authorList>
            <person name="Mckernan K.J."/>
            <person name="Crawford S."/>
            <person name="Trippe A."/>
            <person name="Kane L.T."/>
            <person name="Mclaughlin S."/>
        </authorList>
    </citation>
    <scope>NUCLEOTIDE SEQUENCE [LARGE SCALE GENOMIC DNA]</scope>
    <source>
        <strain evidence="6">MGC-MH-2018</strain>
    </source>
</reference>
<keyword evidence="4" id="KW-0472">Membrane</keyword>
<dbReference type="InterPro" id="IPR001452">
    <property type="entry name" value="SH3_domain"/>
</dbReference>
<evidence type="ECO:0000256" key="4">
    <source>
        <dbReference type="SAM" id="Phobius"/>
    </source>
</evidence>